<feature type="compositionally biased region" description="Basic and acidic residues" evidence="1">
    <location>
        <begin position="19"/>
        <end position="29"/>
    </location>
</feature>
<keyword evidence="3" id="KW-1185">Reference proteome</keyword>
<evidence type="ECO:0000256" key="1">
    <source>
        <dbReference type="SAM" id="MobiDB-lite"/>
    </source>
</evidence>
<sequence length="239" mass="26131">MEHASGGLTFAVPRQQDAGTKDQSYDTRMPRPNHHRIATDPTPPRDTPLPRRRITDHSPRPRPPIPLTPITDRSPRPRPPVPLTPITDRGPRPRRRSPSHRSPTEAHGPDAGPPHTDHRPRPTAQTPVPLTPTTDHRPPATGHRPPATGHRPPATGHDHRSPAPTTNHRKPPPPGTPHAAGRSRHDARFGGGSHAHRTADRDAITRLSSPAAPLPGGCSMNSPLPSRAIRHPLLWSIMW</sequence>
<dbReference type="STRING" id="370764.SAMN04489810_3477"/>
<evidence type="ECO:0000313" key="3">
    <source>
        <dbReference type="Proteomes" id="UP000199009"/>
    </source>
</evidence>
<organism evidence="2 3">
    <name type="scientific">Microbacterium pygmaeum</name>
    <dbReference type="NCBI Taxonomy" id="370764"/>
    <lineage>
        <taxon>Bacteria</taxon>
        <taxon>Bacillati</taxon>
        <taxon>Actinomycetota</taxon>
        <taxon>Actinomycetes</taxon>
        <taxon>Micrococcales</taxon>
        <taxon>Microbacteriaceae</taxon>
        <taxon>Microbacterium</taxon>
    </lineage>
</organism>
<feature type="compositionally biased region" description="Polar residues" evidence="1">
    <location>
        <begin position="123"/>
        <end position="133"/>
    </location>
</feature>
<dbReference type="PRINTS" id="PR01217">
    <property type="entry name" value="PRICHEXTENSN"/>
</dbReference>
<accession>A0A1G8DXJ0</accession>
<dbReference type="EMBL" id="LT629692">
    <property type="protein sequence ID" value="SDH62384.1"/>
    <property type="molecule type" value="Genomic_DNA"/>
</dbReference>
<proteinExistence type="predicted"/>
<reference evidence="2 3" key="1">
    <citation type="submission" date="2016-10" db="EMBL/GenBank/DDBJ databases">
        <authorList>
            <person name="de Groot N.N."/>
        </authorList>
    </citation>
    <scope>NUCLEOTIDE SEQUENCE [LARGE SCALE GENOMIC DNA]</scope>
    <source>
        <strain evidence="2 3">DSM 23142</strain>
    </source>
</reference>
<dbReference type="Proteomes" id="UP000199009">
    <property type="component" value="Chromosome I"/>
</dbReference>
<gene>
    <name evidence="2" type="ORF">SAMN04489810_3477</name>
</gene>
<protein>
    <submittedName>
        <fullName evidence="2">Uncharacterized protein</fullName>
    </submittedName>
</protein>
<name>A0A1G8DXJ0_9MICO</name>
<dbReference type="AlphaFoldDB" id="A0A1G8DXJ0"/>
<feature type="region of interest" description="Disordered" evidence="1">
    <location>
        <begin position="1"/>
        <end position="224"/>
    </location>
</feature>
<evidence type="ECO:0000313" key="2">
    <source>
        <dbReference type="EMBL" id="SDH62384.1"/>
    </source>
</evidence>